<feature type="region of interest" description="Disordered" evidence="1">
    <location>
        <begin position="520"/>
        <end position="543"/>
    </location>
</feature>
<name>A0A0S4IKS3_BODSA</name>
<keyword evidence="2" id="KW-0472">Membrane</keyword>
<feature type="transmembrane region" description="Helical" evidence="2">
    <location>
        <begin position="656"/>
        <end position="680"/>
    </location>
</feature>
<dbReference type="EMBL" id="CYKH01000071">
    <property type="protein sequence ID" value="CUE68680.1"/>
    <property type="molecule type" value="Genomic_DNA"/>
</dbReference>
<keyword evidence="4" id="KW-1185">Reference proteome</keyword>
<feature type="transmembrane region" description="Helical" evidence="2">
    <location>
        <begin position="415"/>
        <end position="440"/>
    </location>
</feature>
<sequence>MTSVRSESCVTSSKPLTADTTASRSLQVQMTDSFEWSRSLTISQSYLSARRSMTFGISHLSTSIAQSASLHTNSLIPSHTRLVTTSGTQTRTQSNSAVTMACSETNQTRSLSMSRFCSLTPFPGTSGVIVRVHQLKAAATLPTTDVVALGPAVPTSNGSSSSLVSSFTAPLSRQVLLRDPSPSFAFNISILLSDRMASGSMNSNESWSVVGVIRNVLSPPSTEGMFPLLLTSGDILVSTLSRVVVEQEQFLACVVSVPTSSRWLPTSLSTFTTVTMTLQVVLRCITDPAVTRNVEVVVPCPGQELILAAEVKAAASVAQYSTSLTGPAAGGAVGRLSAVRSLLTCDGSAVVAGMLPLPVTSCDKPHGSTSLVADARGFILGNFLLWASGLVLMGLAVGAYAWGTHSELRTATEALGVPSVLLPLVVVTVPSTASSTFVLLHSLRCTASDGVIAAVGGAMCVVPFVAISIVAYVAPRQLDLSASHNGSVATHSYRRTCLCVDVKLVNAIFRRRARWRSKDDQLEHRSTPTSRSHHSSSDQKKKKDTAITPWHRIGTVLLLDYAVVWYASVDIIVLTVAAVLGAVSTLQSSTTCRASAVTILVLYSGQLVLCATVRPFTTLFSFVFALLTLALAVLSVGSQVWYLLGSSADGVNLDALSRLVAAAAVCDMMVSGVSTLRMVIDGVDLLKACRRHVLAVMQHRRALTASRQPQAYVAESPPGYHPIGLELCLIDSPPLCGEHLLLQTDDVFWNIDGSAATLGGLGSVNGGGIATATQELRSTQQHVELMRFF</sequence>
<organism evidence="3 4">
    <name type="scientific">Bodo saltans</name>
    <name type="common">Flagellated protozoan</name>
    <dbReference type="NCBI Taxonomy" id="75058"/>
    <lineage>
        <taxon>Eukaryota</taxon>
        <taxon>Discoba</taxon>
        <taxon>Euglenozoa</taxon>
        <taxon>Kinetoplastea</taxon>
        <taxon>Metakinetoplastina</taxon>
        <taxon>Eubodonida</taxon>
        <taxon>Bodonidae</taxon>
        <taxon>Bodo</taxon>
    </lineage>
</organism>
<proteinExistence type="predicted"/>
<feature type="transmembrane region" description="Helical" evidence="2">
    <location>
        <begin position="563"/>
        <end position="583"/>
    </location>
</feature>
<gene>
    <name evidence="3" type="ORF">BSAL_51770</name>
</gene>
<evidence type="ECO:0000313" key="4">
    <source>
        <dbReference type="Proteomes" id="UP000051952"/>
    </source>
</evidence>
<feature type="transmembrane region" description="Helical" evidence="2">
    <location>
        <begin position="383"/>
        <end position="403"/>
    </location>
</feature>
<feature type="transmembrane region" description="Helical" evidence="2">
    <location>
        <begin position="595"/>
        <end position="616"/>
    </location>
</feature>
<evidence type="ECO:0000256" key="2">
    <source>
        <dbReference type="SAM" id="Phobius"/>
    </source>
</evidence>
<reference evidence="4" key="1">
    <citation type="submission" date="2015-09" db="EMBL/GenBank/DDBJ databases">
        <authorList>
            <consortium name="Pathogen Informatics"/>
        </authorList>
    </citation>
    <scope>NUCLEOTIDE SEQUENCE [LARGE SCALE GENOMIC DNA]</scope>
    <source>
        <strain evidence="4">Lake Konstanz</strain>
    </source>
</reference>
<keyword evidence="2 3" id="KW-0812">Transmembrane</keyword>
<accession>A0A0S4IKS3</accession>
<dbReference type="AlphaFoldDB" id="A0A0S4IKS3"/>
<keyword evidence="2" id="KW-1133">Transmembrane helix</keyword>
<feature type="transmembrane region" description="Helical" evidence="2">
    <location>
        <begin position="622"/>
        <end position="644"/>
    </location>
</feature>
<feature type="transmembrane region" description="Helical" evidence="2">
    <location>
        <begin position="452"/>
        <end position="474"/>
    </location>
</feature>
<dbReference type="VEuPathDB" id="TriTrypDB:BSAL_51770"/>
<dbReference type="Proteomes" id="UP000051952">
    <property type="component" value="Unassembled WGS sequence"/>
</dbReference>
<evidence type="ECO:0000256" key="1">
    <source>
        <dbReference type="SAM" id="MobiDB-lite"/>
    </source>
</evidence>
<evidence type="ECO:0000313" key="3">
    <source>
        <dbReference type="EMBL" id="CUE68680.1"/>
    </source>
</evidence>
<protein>
    <submittedName>
        <fullName evidence="3">Transmembrane protein, putative</fullName>
    </submittedName>
</protein>